<protein>
    <submittedName>
        <fullName evidence="2">Uncharacterized protein</fullName>
    </submittedName>
</protein>
<proteinExistence type="predicted"/>
<organism evidence="2 3">
    <name type="scientific">Anaerotruncus colihominis</name>
    <dbReference type="NCBI Taxonomy" id="169435"/>
    <lineage>
        <taxon>Bacteria</taxon>
        <taxon>Bacillati</taxon>
        <taxon>Bacillota</taxon>
        <taxon>Clostridia</taxon>
        <taxon>Eubacteriales</taxon>
        <taxon>Oscillospiraceae</taxon>
        <taxon>Anaerotruncus</taxon>
    </lineage>
</organism>
<dbReference type="EMBL" id="CZBE01000017">
    <property type="protein sequence ID" value="CUP93523.1"/>
    <property type="molecule type" value="Genomic_DNA"/>
</dbReference>
<keyword evidence="1" id="KW-0732">Signal</keyword>
<dbReference type="AlphaFoldDB" id="A0A174S6U2"/>
<sequence>MKKLVGMISLLLACVTILAVPVSAVAIITGDSFGKTSNKPWEVDRYAPDEFDTSENELYITVGPKGFTTARPADKQDKYYAVQGKKLAAAQTSSNTWTATVKINVDDNWFSSSSNNRRAEFRVDLKDGSGNAISESPTLALQKMGSKAPYIVYYTSKSKTGWSQARTFVNGDKEIEYLEVEPGWNSLLIKCDKGVISYYLNEKKLGNCTLSTNQKDVYPSYLALGVYNYNRTDTVSFDNLYLYDGSYVMRQLSSEAQDERDERLESQYEKKRNSWEDKYTEYMFNRDSDEDVYLNGRKVLEGGKWYKQSTVKSKLKVSDKDFDVEYDLLMEKIDQLTTKDGGSVEYETRETKDMPDDYWDY</sequence>
<name>A0A174S6U2_9FIRM</name>
<evidence type="ECO:0000313" key="3">
    <source>
        <dbReference type="Proteomes" id="UP000095765"/>
    </source>
</evidence>
<dbReference type="RefSeq" id="WP_006873133.1">
    <property type="nucleotide sequence ID" value="NZ_CABIWA010000021.1"/>
</dbReference>
<accession>A0A174S6U2</accession>
<dbReference type="OrthoDB" id="1856544at2"/>
<dbReference type="Proteomes" id="UP000095765">
    <property type="component" value="Unassembled WGS sequence"/>
</dbReference>
<reference evidence="2 3" key="1">
    <citation type="submission" date="2015-09" db="EMBL/GenBank/DDBJ databases">
        <authorList>
            <consortium name="Pathogen Informatics"/>
        </authorList>
    </citation>
    <scope>NUCLEOTIDE SEQUENCE [LARGE SCALE GENOMIC DNA]</scope>
    <source>
        <strain evidence="2 3">2789STDY5834939</strain>
    </source>
</reference>
<feature type="chain" id="PRO_5038959565" evidence="1">
    <location>
        <begin position="20"/>
        <end position="361"/>
    </location>
</feature>
<dbReference type="GeneID" id="72463717"/>
<feature type="signal peptide" evidence="1">
    <location>
        <begin position="1"/>
        <end position="19"/>
    </location>
</feature>
<evidence type="ECO:0000313" key="2">
    <source>
        <dbReference type="EMBL" id="CUP93523.1"/>
    </source>
</evidence>
<evidence type="ECO:0000256" key="1">
    <source>
        <dbReference type="SAM" id="SignalP"/>
    </source>
</evidence>
<gene>
    <name evidence="2" type="ORF">ERS852551_02458</name>
</gene>